<keyword evidence="3" id="KW-1185">Reference proteome</keyword>
<organism evidence="2 3">
    <name type="scientific">Galerina marginata (strain CBS 339.88)</name>
    <dbReference type="NCBI Taxonomy" id="685588"/>
    <lineage>
        <taxon>Eukaryota</taxon>
        <taxon>Fungi</taxon>
        <taxon>Dikarya</taxon>
        <taxon>Basidiomycota</taxon>
        <taxon>Agaricomycotina</taxon>
        <taxon>Agaricomycetes</taxon>
        <taxon>Agaricomycetidae</taxon>
        <taxon>Agaricales</taxon>
        <taxon>Agaricineae</taxon>
        <taxon>Strophariaceae</taxon>
        <taxon>Galerina</taxon>
    </lineage>
</organism>
<evidence type="ECO:0000259" key="1">
    <source>
        <dbReference type="Pfam" id="PF20236"/>
    </source>
</evidence>
<sequence length="205" mass="22971">MFPSSSQVTLVNPDPPTALVFTKSSTLNTTLLNNNKPYFKVSTLDAAGARTTRTNVETNELLVTIKKRTLHSDTIKFANKHEWKSLKQKDWLVDGKLADGFPKRTIRTPVGSFVWRRDVVYRLALCPENDLDHPVTYTQFPTMEDRSTPWALLLTRGTESFRDEIVASFLILEQHLRMEEKATGVAGAQFASASVSAQMSFAGGY</sequence>
<evidence type="ECO:0000313" key="3">
    <source>
        <dbReference type="Proteomes" id="UP000027222"/>
    </source>
</evidence>
<accession>A0A067TG85</accession>
<dbReference type="HOGENOM" id="CLU_084280_2_1_1"/>
<dbReference type="Proteomes" id="UP000027222">
    <property type="component" value="Unassembled WGS sequence"/>
</dbReference>
<protein>
    <recommendedName>
        <fullName evidence="1">DUF6593 domain-containing protein</fullName>
    </recommendedName>
</protein>
<gene>
    <name evidence="2" type="ORF">GALMADRAFT_222045</name>
</gene>
<reference evidence="3" key="1">
    <citation type="journal article" date="2014" name="Proc. Natl. Acad. Sci. U.S.A.">
        <title>Extensive sampling of basidiomycete genomes demonstrates inadequacy of the white-rot/brown-rot paradigm for wood decay fungi.</title>
        <authorList>
            <person name="Riley R."/>
            <person name="Salamov A.A."/>
            <person name="Brown D.W."/>
            <person name="Nagy L.G."/>
            <person name="Floudas D."/>
            <person name="Held B.W."/>
            <person name="Levasseur A."/>
            <person name="Lombard V."/>
            <person name="Morin E."/>
            <person name="Otillar R."/>
            <person name="Lindquist E.A."/>
            <person name="Sun H."/>
            <person name="LaButti K.M."/>
            <person name="Schmutz J."/>
            <person name="Jabbour D."/>
            <person name="Luo H."/>
            <person name="Baker S.E."/>
            <person name="Pisabarro A.G."/>
            <person name="Walton J.D."/>
            <person name="Blanchette R.A."/>
            <person name="Henrissat B."/>
            <person name="Martin F."/>
            <person name="Cullen D."/>
            <person name="Hibbett D.S."/>
            <person name="Grigoriev I.V."/>
        </authorList>
    </citation>
    <scope>NUCLEOTIDE SEQUENCE [LARGE SCALE GENOMIC DNA]</scope>
    <source>
        <strain evidence="3">CBS 339.88</strain>
    </source>
</reference>
<proteinExistence type="predicted"/>
<name>A0A067TG85_GALM3</name>
<dbReference type="Pfam" id="PF20236">
    <property type="entry name" value="DUF6593"/>
    <property type="match status" value="1"/>
</dbReference>
<dbReference type="InterPro" id="IPR046528">
    <property type="entry name" value="DUF6593"/>
</dbReference>
<dbReference type="AlphaFoldDB" id="A0A067TG85"/>
<feature type="domain" description="DUF6593" evidence="1">
    <location>
        <begin position="25"/>
        <end position="178"/>
    </location>
</feature>
<dbReference type="EMBL" id="KL142370">
    <property type="protein sequence ID" value="KDR82171.1"/>
    <property type="molecule type" value="Genomic_DNA"/>
</dbReference>
<dbReference type="OrthoDB" id="3256331at2759"/>
<evidence type="ECO:0000313" key="2">
    <source>
        <dbReference type="EMBL" id="KDR82171.1"/>
    </source>
</evidence>